<dbReference type="InterPro" id="IPR029063">
    <property type="entry name" value="SAM-dependent_MTases_sf"/>
</dbReference>
<protein>
    <submittedName>
        <fullName evidence="2">Methyltransferase family protein</fullName>
    </submittedName>
</protein>
<dbReference type="GO" id="GO:0032259">
    <property type="term" value="P:methylation"/>
    <property type="evidence" value="ECO:0007669"/>
    <property type="project" value="UniProtKB-KW"/>
</dbReference>
<name>A0A543CMF3_9ACTN</name>
<dbReference type="SUPFAM" id="SSF53335">
    <property type="entry name" value="S-adenosyl-L-methionine-dependent methyltransferases"/>
    <property type="match status" value="1"/>
</dbReference>
<organism evidence="2 3">
    <name type="scientific">Actinoallomurus bryophytorum</name>
    <dbReference type="NCBI Taxonomy" id="1490222"/>
    <lineage>
        <taxon>Bacteria</taxon>
        <taxon>Bacillati</taxon>
        <taxon>Actinomycetota</taxon>
        <taxon>Actinomycetes</taxon>
        <taxon>Streptosporangiales</taxon>
        <taxon>Thermomonosporaceae</taxon>
        <taxon>Actinoallomurus</taxon>
    </lineage>
</organism>
<dbReference type="PANTHER" id="PTHR43591:SF24">
    <property type="entry name" value="2-METHOXY-6-POLYPRENYL-1,4-BENZOQUINOL METHYLASE, MITOCHONDRIAL"/>
    <property type="match status" value="1"/>
</dbReference>
<dbReference type="InterPro" id="IPR013216">
    <property type="entry name" value="Methyltransf_11"/>
</dbReference>
<dbReference type="Gene3D" id="3.40.50.150">
    <property type="entry name" value="Vaccinia Virus protein VP39"/>
    <property type="match status" value="1"/>
</dbReference>
<keyword evidence="3" id="KW-1185">Reference proteome</keyword>
<dbReference type="CDD" id="cd02440">
    <property type="entry name" value="AdoMet_MTases"/>
    <property type="match status" value="1"/>
</dbReference>
<dbReference type="PANTHER" id="PTHR43591">
    <property type="entry name" value="METHYLTRANSFERASE"/>
    <property type="match status" value="1"/>
</dbReference>
<accession>A0A543CMF3</accession>
<dbReference type="AlphaFoldDB" id="A0A543CMF3"/>
<evidence type="ECO:0000313" key="2">
    <source>
        <dbReference type="EMBL" id="TQL98284.1"/>
    </source>
</evidence>
<dbReference type="RefSeq" id="WP_141956902.1">
    <property type="nucleotide sequence ID" value="NZ_VFOZ01000001.1"/>
</dbReference>
<dbReference type="OrthoDB" id="9795634at2"/>
<reference evidence="2 3" key="1">
    <citation type="submission" date="2019-06" db="EMBL/GenBank/DDBJ databases">
        <title>Sequencing the genomes of 1000 actinobacteria strains.</title>
        <authorList>
            <person name="Klenk H.-P."/>
        </authorList>
    </citation>
    <scope>NUCLEOTIDE SEQUENCE [LARGE SCALE GENOMIC DNA]</scope>
    <source>
        <strain evidence="2 3">DSM 102200</strain>
    </source>
</reference>
<proteinExistence type="predicted"/>
<evidence type="ECO:0000313" key="3">
    <source>
        <dbReference type="Proteomes" id="UP000316096"/>
    </source>
</evidence>
<feature type="domain" description="Methyltransferase type 11" evidence="1">
    <location>
        <begin position="58"/>
        <end position="152"/>
    </location>
</feature>
<evidence type="ECO:0000259" key="1">
    <source>
        <dbReference type="Pfam" id="PF08241"/>
    </source>
</evidence>
<keyword evidence="2" id="KW-0808">Transferase</keyword>
<comment type="caution">
    <text evidence="2">The sequence shown here is derived from an EMBL/GenBank/DDBJ whole genome shotgun (WGS) entry which is preliminary data.</text>
</comment>
<dbReference type="GO" id="GO:0008757">
    <property type="term" value="F:S-adenosylmethionine-dependent methyltransferase activity"/>
    <property type="evidence" value="ECO:0007669"/>
    <property type="project" value="InterPro"/>
</dbReference>
<keyword evidence="2" id="KW-0489">Methyltransferase</keyword>
<dbReference type="Proteomes" id="UP000316096">
    <property type="component" value="Unassembled WGS sequence"/>
</dbReference>
<dbReference type="Pfam" id="PF08241">
    <property type="entry name" value="Methyltransf_11"/>
    <property type="match status" value="1"/>
</dbReference>
<gene>
    <name evidence="2" type="ORF">FB559_3907</name>
</gene>
<dbReference type="EMBL" id="VFOZ01000001">
    <property type="protein sequence ID" value="TQL98284.1"/>
    <property type="molecule type" value="Genomic_DNA"/>
</dbReference>
<sequence>MTSISPDRRTFADVDRAAADMQAAALDLLDRLAALPPIRRVRDVARAALDVRPGQRVLDAGCGAGEEARELARLVGPGGEVTGIDLSAGFIATAAERDDGGVRYAVGNIAELDFPDDGFDAVRSERVIQHVPDPDAAIAELVRVVRPGGRVCLVDTDWESFLTDGMPAELIEEMGVLGRKLGLLRPVGRLLRGQMLRAGLREITAEPVAITLTDRATVETVHPAFDPAVIRALDVVPGELADLWFAAFDAAIERGDFLGVITIWVVTGVKA</sequence>